<evidence type="ECO:0000259" key="1">
    <source>
        <dbReference type="Pfam" id="PF04230"/>
    </source>
</evidence>
<evidence type="ECO:0000313" key="2">
    <source>
        <dbReference type="EMBL" id="MFC6382311.1"/>
    </source>
</evidence>
<keyword evidence="2" id="KW-0328">Glycosyltransferase</keyword>
<dbReference type="EMBL" id="JBHSTZ010000063">
    <property type="protein sequence ID" value="MFC6382311.1"/>
    <property type="molecule type" value="Genomic_DNA"/>
</dbReference>
<name>A0ABW1W8B5_9GAMM</name>
<organism evidence="2 3">
    <name type="scientific">Psychrobacter glacincola</name>
    <dbReference type="NCBI Taxonomy" id="56810"/>
    <lineage>
        <taxon>Bacteria</taxon>
        <taxon>Pseudomonadati</taxon>
        <taxon>Pseudomonadota</taxon>
        <taxon>Gammaproteobacteria</taxon>
        <taxon>Moraxellales</taxon>
        <taxon>Moraxellaceae</taxon>
        <taxon>Psychrobacter</taxon>
    </lineage>
</organism>
<dbReference type="RefSeq" id="WP_201564490.1">
    <property type="nucleotide sequence ID" value="NZ_CAJGZK010000026.1"/>
</dbReference>
<evidence type="ECO:0000313" key="3">
    <source>
        <dbReference type="Proteomes" id="UP001596264"/>
    </source>
</evidence>
<keyword evidence="3" id="KW-1185">Reference proteome</keyword>
<dbReference type="InterPro" id="IPR007345">
    <property type="entry name" value="Polysacch_pyruvyl_Trfase"/>
</dbReference>
<comment type="caution">
    <text evidence="2">The sequence shown here is derived from an EMBL/GenBank/DDBJ whole genome shotgun (WGS) entry which is preliminary data.</text>
</comment>
<dbReference type="Proteomes" id="UP001596264">
    <property type="component" value="Unassembled WGS sequence"/>
</dbReference>
<keyword evidence="2" id="KW-0808">Transferase</keyword>
<protein>
    <submittedName>
        <fullName evidence="2">Polysaccharide pyruvyl transferase family protein</fullName>
        <ecNumber evidence="2">2.4.-.-</ecNumber>
    </submittedName>
</protein>
<reference evidence="3" key="1">
    <citation type="journal article" date="2019" name="Int. J. Syst. Evol. Microbiol.">
        <title>The Global Catalogue of Microorganisms (GCM) 10K type strain sequencing project: providing services to taxonomists for standard genome sequencing and annotation.</title>
        <authorList>
            <consortium name="The Broad Institute Genomics Platform"/>
            <consortium name="The Broad Institute Genome Sequencing Center for Infectious Disease"/>
            <person name="Wu L."/>
            <person name="Ma J."/>
        </authorList>
    </citation>
    <scope>NUCLEOTIDE SEQUENCE [LARGE SCALE GENOMIC DNA]</scope>
    <source>
        <strain evidence="3">CCM 2050</strain>
    </source>
</reference>
<accession>A0ABW1W8B5</accession>
<gene>
    <name evidence="2" type="ORF">ACFP58_12750</name>
</gene>
<feature type="domain" description="Polysaccharide pyruvyl transferase" evidence="1">
    <location>
        <begin position="13"/>
        <end position="314"/>
    </location>
</feature>
<dbReference type="Pfam" id="PF04230">
    <property type="entry name" value="PS_pyruv_trans"/>
    <property type="match status" value="1"/>
</dbReference>
<sequence>MKVGILTLPLWNNYGGILQAYALRMAVDQLGHESIFIDVKRDSLSIRRYGLNQAKRLVKSKIFRGMDKPYYPNTNELKDISSNTRQFVAENIKPSSGHIGLSDLPKFSKGLGAIIVGSDQVWRPEYCPDLALYFLSFASTNLKKISYAASLGTDDWRFNSEETARCGKLLHQFEAVSVREESAIDLIKEHMDVEAVQSCDPTLLLDAQDYLTVAGIESTSESGGRGIFCYILDPREPRMQGLPNIGLKLNHELFYIMPKIFDKNYSKSSSEYIFPTVRAWVQAFQESDFVVTDSFHGCVFSIIFNKPFIAIANTNRGRTRFESLLKLFNLEERLFDCVADIDSKILSKPLDWEEINRKREFLKTEGLDFLASSLNAEL</sequence>
<dbReference type="GO" id="GO:0016757">
    <property type="term" value="F:glycosyltransferase activity"/>
    <property type="evidence" value="ECO:0007669"/>
    <property type="project" value="UniProtKB-KW"/>
</dbReference>
<dbReference type="EC" id="2.4.-.-" evidence="2"/>
<proteinExistence type="predicted"/>